<reference evidence="2 3" key="1">
    <citation type="submission" date="2019-12" db="EMBL/GenBank/DDBJ databases">
        <authorList>
            <person name="Alioto T."/>
            <person name="Alioto T."/>
            <person name="Gomez Garrido J."/>
        </authorList>
    </citation>
    <scope>NUCLEOTIDE SEQUENCE [LARGE SCALE GENOMIC DNA]</scope>
</reference>
<name>A0A8S0TGA9_OLEEU</name>
<gene>
    <name evidence="2" type="ORF">OLEA9_A047580</name>
</gene>
<evidence type="ECO:0000313" key="2">
    <source>
        <dbReference type="EMBL" id="CAA3004529.1"/>
    </source>
</evidence>
<dbReference type="AlphaFoldDB" id="A0A8S0TGA9"/>
<comment type="caution">
    <text evidence="2">The sequence shown here is derived from an EMBL/GenBank/DDBJ whole genome shotgun (WGS) entry which is preliminary data.</text>
</comment>
<proteinExistence type="predicted"/>
<evidence type="ECO:0000313" key="3">
    <source>
        <dbReference type="Proteomes" id="UP000594638"/>
    </source>
</evidence>
<dbReference type="EMBL" id="CACTIH010006262">
    <property type="protein sequence ID" value="CAA3004529.1"/>
    <property type="molecule type" value="Genomic_DNA"/>
</dbReference>
<organism evidence="2 3">
    <name type="scientific">Olea europaea subsp. europaea</name>
    <dbReference type="NCBI Taxonomy" id="158383"/>
    <lineage>
        <taxon>Eukaryota</taxon>
        <taxon>Viridiplantae</taxon>
        <taxon>Streptophyta</taxon>
        <taxon>Embryophyta</taxon>
        <taxon>Tracheophyta</taxon>
        <taxon>Spermatophyta</taxon>
        <taxon>Magnoliopsida</taxon>
        <taxon>eudicotyledons</taxon>
        <taxon>Gunneridae</taxon>
        <taxon>Pentapetalae</taxon>
        <taxon>asterids</taxon>
        <taxon>lamiids</taxon>
        <taxon>Lamiales</taxon>
        <taxon>Oleaceae</taxon>
        <taxon>Oleeae</taxon>
        <taxon>Olea</taxon>
    </lineage>
</organism>
<evidence type="ECO:0000256" key="1">
    <source>
        <dbReference type="SAM" id="MobiDB-lite"/>
    </source>
</evidence>
<dbReference type="Gramene" id="OE9A047580T1">
    <property type="protein sequence ID" value="OE9A047580C1"/>
    <property type="gene ID" value="OE9A047580"/>
</dbReference>
<sequence>MNRPRLAARLTRELAVITANVRTTARQNAVMRKLLEHMQGQLVNSSQNEEVIPLERKVDVDMVTDYITGRITEETVVPLECNRANAPRRQPVSSIGLVLQERDRTDPPFRPLKPDALLSS</sequence>
<keyword evidence="3" id="KW-1185">Reference proteome</keyword>
<accession>A0A8S0TGA9</accession>
<protein>
    <submittedName>
        <fullName evidence="2">Uncharacterized protein</fullName>
    </submittedName>
</protein>
<feature type="region of interest" description="Disordered" evidence="1">
    <location>
        <begin position="100"/>
        <end position="120"/>
    </location>
</feature>
<dbReference type="Proteomes" id="UP000594638">
    <property type="component" value="Unassembled WGS sequence"/>
</dbReference>